<reference evidence="1" key="1">
    <citation type="submission" date="2018-02" db="EMBL/GenBank/DDBJ databases">
        <title>Rhizophora mucronata_Transcriptome.</title>
        <authorList>
            <person name="Meera S.P."/>
            <person name="Sreeshan A."/>
            <person name="Augustine A."/>
        </authorList>
    </citation>
    <scope>NUCLEOTIDE SEQUENCE</scope>
    <source>
        <tissue evidence="1">Leaf</tissue>
    </source>
</reference>
<sequence>MSAIEGSYRRYKLVEEAKQAVTVARANAFNNLHNKLRIEGENKIH</sequence>
<accession>A0A2P2NDE5</accession>
<dbReference type="EMBL" id="GGEC01060004">
    <property type="protein sequence ID" value="MBX40488.1"/>
    <property type="molecule type" value="Transcribed_RNA"/>
</dbReference>
<protein>
    <submittedName>
        <fullName evidence="1">Uncharacterized protein</fullName>
    </submittedName>
</protein>
<dbReference type="AlphaFoldDB" id="A0A2P2NDE5"/>
<organism evidence="1">
    <name type="scientific">Rhizophora mucronata</name>
    <name type="common">Asiatic mangrove</name>
    <dbReference type="NCBI Taxonomy" id="61149"/>
    <lineage>
        <taxon>Eukaryota</taxon>
        <taxon>Viridiplantae</taxon>
        <taxon>Streptophyta</taxon>
        <taxon>Embryophyta</taxon>
        <taxon>Tracheophyta</taxon>
        <taxon>Spermatophyta</taxon>
        <taxon>Magnoliopsida</taxon>
        <taxon>eudicotyledons</taxon>
        <taxon>Gunneridae</taxon>
        <taxon>Pentapetalae</taxon>
        <taxon>rosids</taxon>
        <taxon>fabids</taxon>
        <taxon>Malpighiales</taxon>
        <taxon>Rhizophoraceae</taxon>
        <taxon>Rhizophora</taxon>
    </lineage>
</organism>
<proteinExistence type="predicted"/>
<name>A0A2P2NDE5_RHIMU</name>
<evidence type="ECO:0000313" key="1">
    <source>
        <dbReference type="EMBL" id="MBX40488.1"/>
    </source>
</evidence>